<evidence type="ECO:0000256" key="1">
    <source>
        <dbReference type="ARBA" id="ARBA00022448"/>
    </source>
</evidence>
<evidence type="ECO:0000256" key="8">
    <source>
        <dbReference type="SAM" id="Coils"/>
    </source>
</evidence>
<keyword evidence="1" id="KW-0813">Transport</keyword>
<evidence type="ECO:0000313" key="10">
    <source>
        <dbReference type="Proteomes" id="UP000010880"/>
    </source>
</evidence>
<keyword evidence="6" id="KW-0460">Magnesium</keyword>
<evidence type="ECO:0000256" key="4">
    <source>
        <dbReference type="ARBA" id="ARBA00022683"/>
    </source>
</evidence>
<name>L0KCA9_HALHC</name>
<keyword evidence="2" id="KW-0762">Sugar transport</keyword>
<dbReference type="Pfam" id="PF02255">
    <property type="entry name" value="PTS_IIA"/>
    <property type="match status" value="1"/>
</dbReference>
<dbReference type="HOGENOM" id="CLU_152490_1_1_9"/>
<dbReference type="EMBL" id="CP003359">
    <property type="protein sequence ID" value="AGB42009.1"/>
    <property type="molecule type" value="Genomic_DNA"/>
</dbReference>
<gene>
    <name evidence="9" type="ordered locus">Halha_2126</name>
</gene>
<keyword evidence="6" id="KW-0479">Metal-binding</keyword>
<keyword evidence="4" id="KW-0598">Phosphotransferase system</keyword>
<dbReference type="SUPFAM" id="SSF46973">
    <property type="entry name" value="Enzyme IIa from lactose specific PTS, IIa-lac"/>
    <property type="match status" value="1"/>
</dbReference>
<feature type="modified residue" description="Phosphohistidine; by HPr" evidence="7">
    <location>
        <position position="79"/>
    </location>
</feature>
<dbReference type="STRING" id="748449.Halha_2126"/>
<keyword evidence="8" id="KW-0175">Coiled coil</keyword>
<dbReference type="GO" id="GO:0016740">
    <property type="term" value="F:transferase activity"/>
    <property type="evidence" value="ECO:0007669"/>
    <property type="project" value="UniProtKB-KW"/>
</dbReference>
<dbReference type="eggNOG" id="COG1447">
    <property type="taxonomic scope" value="Bacteria"/>
</dbReference>
<feature type="binding site" evidence="6">
    <location>
        <position position="82"/>
    </location>
    <ligand>
        <name>Mg(2+)</name>
        <dbReference type="ChEBI" id="CHEBI:18420"/>
        <note>ligand shared between all trimeric partners</note>
    </ligand>
</feature>
<dbReference type="PROSITE" id="PS51095">
    <property type="entry name" value="PTS_EIIA_TYPE_3"/>
    <property type="match status" value="1"/>
</dbReference>
<feature type="active site" description="Tele-phosphohistidine intermediate" evidence="5">
    <location>
        <position position="79"/>
    </location>
</feature>
<evidence type="ECO:0000256" key="3">
    <source>
        <dbReference type="ARBA" id="ARBA00022679"/>
    </source>
</evidence>
<evidence type="ECO:0000256" key="6">
    <source>
        <dbReference type="PIRSR" id="PIRSR000699-2"/>
    </source>
</evidence>
<keyword evidence="10" id="KW-1185">Reference proteome</keyword>
<dbReference type="Gene3D" id="1.20.58.80">
    <property type="entry name" value="Phosphotransferase system, lactose/cellobiose-type IIA subunit"/>
    <property type="match status" value="1"/>
</dbReference>
<dbReference type="AlphaFoldDB" id="L0KCA9"/>
<proteinExistence type="predicted"/>
<feature type="coiled-coil region" evidence="8">
    <location>
        <begin position="26"/>
        <end position="57"/>
    </location>
</feature>
<keyword evidence="3 9" id="KW-0808">Transferase</keyword>
<dbReference type="KEGG" id="hhl:Halha_2126"/>
<dbReference type="PANTHER" id="PTHR34382:SF7">
    <property type="entry name" value="PTS SYSTEM N,N'-DIACETYLCHITOBIOSE-SPECIFIC EIIA COMPONENT"/>
    <property type="match status" value="1"/>
</dbReference>
<accession>L0KCA9</accession>
<dbReference type="GO" id="GO:0009401">
    <property type="term" value="P:phosphoenolpyruvate-dependent sugar phosphotransferase system"/>
    <property type="evidence" value="ECO:0007669"/>
    <property type="project" value="UniProtKB-KW"/>
</dbReference>
<dbReference type="GO" id="GO:0046872">
    <property type="term" value="F:metal ion binding"/>
    <property type="evidence" value="ECO:0007669"/>
    <property type="project" value="UniProtKB-KW"/>
</dbReference>
<evidence type="ECO:0000256" key="7">
    <source>
        <dbReference type="PROSITE-ProRule" id="PRU00418"/>
    </source>
</evidence>
<protein>
    <submittedName>
        <fullName evidence="9">Phosphotransferase system cellobiose-specific component IIA</fullName>
    </submittedName>
</protein>
<organism evidence="9 10">
    <name type="scientific">Halobacteroides halobius (strain ATCC 35273 / DSM 5150 / MD-1)</name>
    <dbReference type="NCBI Taxonomy" id="748449"/>
    <lineage>
        <taxon>Bacteria</taxon>
        <taxon>Bacillati</taxon>
        <taxon>Bacillota</taxon>
        <taxon>Clostridia</taxon>
        <taxon>Halanaerobiales</taxon>
        <taxon>Halobacteroidaceae</taxon>
        <taxon>Halobacteroides</taxon>
    </lineage>
</organism>
<evidence type="ECO:0000313" key="9">
    <source>
        <dbReference type="EMBL" id="AGB42009.1"/>
    </source>
</evidence>
<dbReference type="PIRSF" id="PIRSF000699">
    <property type="entry name" value="PTS_IILac_III"/>
    <property type="match status" value="1"/>
</dbReference>
<reference evidence="10" key="1">
    <citation type="submission" date="2012-02" db="EMBL/GenBank/DDBJ databases">
        <title>The complete genome of Halobacteroides halobius DSM 5150.</title>
        <authorList>
            <person name="Lucas S."/>
            <person name="Copeland A."/>
            <person name="Lapidus A."/>
            <person name="Glavina del Rio T."/>
            <person name="Dalin E."/>
            <person name="Tice H."/>
            <person name="Bruce D."/>
            <person name="Goodwin L."/>
            <person name="Pitluck S."/>
            <person name="Peters L."/>
            <person name="Mikhailova N."/>
            <person name="Gu W."/>
            <person name="Kyrpides N."/>
            <person name="Mavromatis K."/>
            <person name="Ivanova N."/>
            <person name="Brettin T."/>
            <person name="Detter J.C."/>
            <person name="Han C."/>
            <person name="Larimer F."/>
            <person name="Land M."/>
            <person name="Hauser L."/>
            <person name="Markowitz V."/>
            <person name="Cheng J.-F."/>
            <person name="Hugenholtz P."/>
            <person name="Woyke T."/>
            <person name="Wu D."/>
            <person name="Tindall B."/>
            <person name="Pomrenke H."/>
            <person name="Brambilla E."/>
            <person name="Klenk H.-P."/>
            <person name="Eisen J.A."/>
        </authorList>
    </citation>
    <scope>NUCLEOTIDE SEQUENCE [LARGE SCALE GENOMIC DNA]</scope>
    <source>
        <strain evidence="10">ATCC 35273 / DSM 5150 / MD-1</strain>
    </source>
</reference>
<dbReference type="InterPro" id="IPR003188">
    <property type="entry name" value="PTS_IIA_lac/cel"/>
</dbReference>
<evidence type="ECO:0000256" key="2">
    <source>
        <dbReference type="ARBA" id="ARBA00022597"/>
    </source>
</evidence>
<sequence length="106" mass="11938">MSQQVNLNKVAFNITLHGGNAKDLAHDALKAAKEGNNERAENLLEEAREEFNKGHEVQSQAMKQDDKEDKVYTNMLLAHAMDHLMAAKSEMVLIEELIELHQKVEG</sequence>
<dbReference type="Proteomes" id="UP000010880">
    <property type="component" value="Chromosome"/>
</dbReference>
<dbReference type="RefSeq" id="WP_015327723.1">
    <property type="nucleotide sequence ID" value="NC_019978.1"/>
</dbReference>
<dbReference type="PANTHER" id="PTHR34382">
    <property type="entry name" value="PTS SYSTEM N,N'-DIACETYLCHITOBIOSE-SPECIFIC EIIA COMPONENT"/>
    <property type="match status" value="1"/>
</dbReference>
<evidence type="ECO:0000256" key="5">
    <source>
        <dbReference type="PIRSR" id="PIRSR000699-1"/>
    </source>
</evidence>
<comment type="cofactor">
    <cofactor evidence="6">
        <name>Mg(2+)</name>
        <dbReference type="ChEBI" id="CHEBI:18420"/>
    </cofactor>
    <text evidence="6">Binds 1 Mg(2+) ion per trimer.</text>
</comment>
<dbReference type="InterPro" id="IPR036542">
    <property type="entry name" value="PTS_IIA_lac/cel_sf"/>
</dbReference>